<protein>
    <submittedName>
        <fullName evidence="1">Uncharacterized protein</fullName>
    </submittedName>
</protein>
<dbReference type="AlphaFoldDB" id="A0A1V0UG47"/>
<organism evidence="1 2">
    <name type="scientific">Streptomyces violaceoruber</name>
    <dbReference type="NCBI Taxonomy" id="1935"/>
    <lineage>
        <taxon>Bacteria</taxon>
        <taxon>Bacillati</taxon>
        <taxon>Actinomycetota</taxon>
        <taxon>Actinomycetes</taxon>
        <taxon>Kitasatosporales</taxon>
        <taxon>Streptomycetaceae</taxon>
        <taxon>Streptomyces</taxon>
        <taxon>Streptomyces violaceoruber group</taxon>
    </lineage>
</organism>
<dbReference type="RefSeq" id="WP_083193240.1">
    <property type="nucleotide sequence ID" value="NZ_CP020570.1"/>
</dbReference>
<gene>
    <name evidence="1" type="ORF">B1H20_23810</name>
</gene>
<dbReference type="OrthoDB" id="9153660at2"/>
<sequence length="121" mass="13383">MTLLDEILARARSGHTDLARAIEDLKGHLRTLPLHPTATARLQQQAPPGSANRLHYQGVNLENAGEDVPTEERRVEFRDLAAQSSYQELMSDLGYINRLLLDVRSEVLGAQNSRLAARNGA</sequence>
<dbReference type="EMBL" id="CP020570">
    <property type="protein sequence ID" value="ARF64066.1"/>
    <property type="molecule type" value="Genomic_DNA"/>
</dbReference>
<name>A0A1V0UG47_STRVN</name>
<dbReference type="KEGG" id="svu:B1H20_23810"/>
<dbReference type="Proteomes" id="UP000192445">
    <property type="component" value="Chromosome"/>
</dbReference>
<proteinExistence type="predicted"/>
<reference evidence="1 2" key="1">
    <citation type="submission" date="2017-03" db="EMBL/GenBank/DDBJ databases">
        <title>Complete Genome Sequence of a natural compounds producer, Streptomyces violaceus S21.</title>
        <authorList>
            <person name="Zhong C."/>
            <person name="Zhao Z."/>
            <person name="Fu J."/>
            <person name="Zong G."/>
            <person name="Qin R."/>
            <person name="Cao G."/>
        </authorList>
    </citation>
    <scope>NUCLEOTIDE SEQUENCE [LARGE SCALE GENOMIC DNA]</scope>
    <source>
        <strain evidence="1 2">S21</strain>
    </source>
</reference>
<accession>A0A1V0UG47</accession>
<evidence type="ECO:0000313" key="1">
    <source>
        <dbReference type="EMBL" id="ARF64066.1"/>
    </source>
</evidence>
<evidence type="ECO:0000313" key="2">
    <source>
        <dbReference type="Proteomes" id="UP000192445"/>
    </source>
</evidence>